<dbReference type="NCBIfam" id="NF001099">
    <property type="entry name" value="PRK00132.1"/>
    <property type="match status" value="1"/>
</dbReference>
<geneLocation type="plastid" evidence="5"/>
<dbReference type="EMBL" id="AP018506">
    <property type="protein sequence ID" value="BBC77563.1"/>
    <property type="molecule type" value="Genomic_DNA"/>
</dbReference>
<name>A0A2Z5ZB14_9STRA</name>
<sequence length="138" mass="15994">MFKIKNFNRILYKNFLGKRKEAVAHVYIFLGKGRLIINRNRGITYFQKNSNFLKNIYNPLKVLGIEKKLDILVFVKGGGIAAQSEAIELGVAKYLLLANNNNRISLKLNHLLTRDSRVKERKKYGLKKARKAPQYSKR</sequence>
<dbReference type="PANTHER" id="PTHR21569">
    <property type="entry name" value="RIBOSOMAL PROTEIN S9"/>
    <property type="match status" value="1"/>
</dbReference>
<organism evidence="5">
    <name type="scientific">Nitzschia sp. PL1-4</name>
    <dbReference type="NCBI Taxonomy" id="2083272"/>
    <lineage>
        <taxon>Eukaryota</taxon>
        <taxon>Sar</taxon>
        <taxon>Stramenopiles</taxon>
        <taxon>Ochrophyta</taxon>
        <taxon>Bacillariophyta</taxon>
        <taxon>Bacillariophyceae</taxon>
        <taxon>Bacillariophycidae</taxon>
        <taxon>Bacillariales</taxon>
        <taxon>Bacillariaceae</taxon>
        <taxon>Nitzschia</taxon>
    </lineage>
</organism>
<accession>A0A2Z5ZB14</accession>
<gene>
    <name evidence="5" type="primary">rps9</name>
</gene>
<dbReference type="Pfam" id="PF00380">
    <property type="entry name" value="Ribosomal_S9"/>
    <property type="match status" value="1"/>
</dbReference>
<dbReference type="GO" id="GO:0015935">
    <property type="term" value="C:small ribosomal subunit"/>
    <property type="evidence" value="ECO:0007669"/>
    <property type="project" value="TreeGrafter"/>
</dbReference>
<dbReference type="InterPro" id="IPR014721">
    <property type="entry name" value="Ribsml_uS5_D2-typ_fold_subgr"/>
</dbReference>
<dbReference type="GO" id="GO:0003723">
    <property type="term" value="F:RNA binding"/>
    <property type="evidence" value="ECO:0007669"/>
    <property type="project" value="TreeGrafter"/>
</dbReference>
<dbReference type="PANTHER" id="PTHR21569:SF1">
    <property type="entry name" value="SMALL RIBOSOMAL SUBUNIT PROTEIN US9M"/>
    <property type="match status" value="1"/>
</dbReference>
<evidence type="ECO:0000256" key="2">
    <source>
        <dbReference type="ARBA" id="ARBA00005251"/>
    </source>
</evidence>
<evidence type="ECO:0000256" key="1">
    <source>
        <dbReference type="ARBA" id="ARBA00004229"/>
    </source>
</evidence>
<comment type="subcellular location">
    <subcellularLocation>
        <location evidence="1">Plastid</location>
        <location evidence="1">Chloroplast</location>
    </subcellularLocation>
</comment>
<dbReference type="HAMAP" id="MF_00532_B">
    <property type="entry name" value="Ribosomal_uS9_B"/>
    <property type="match status" value="1"/>
</dbReference>
<dbReference type="InterPro" id="IPR020568">
    <property type="entry name" value="Ribosomal_Su5_D2-typ_SF"/>
</dbReference>
<protein>
    <submittedName>
        <fullName evidence="5">Ribosomal protein S9</fullName>
    </submittedName>
</protein>
<proteinExistence type="inferred from homology"/>
<reference evidence="5" key="1">
    <citation type="submission" date="2018-02" db="EMBL/GenBank/DDBJ databases">
        <title>Evolution and diversity of non-photosynthetic diatom plastid genomes.</title>
        <authorList>
            <person name="Kamikawa R."/>
            <person name="Ishii K."/>
        </authorList>
    </citation>
    <scope>NUCLEOTIDE SEQUENCE</scope>
    <source>
        <strain evidence="5">PL1-4</strain>
    </source>
</reference>
<keyword evidence="4" id="KW-0687">Ribonucleoprotein</keyword>
<dbReference type="Gene3D" id="3.30.230.10">
    <property type="match status" value="1"/>
</dbReference>
<dbReference type="AlphaFoldDB" id="A0A2Z5ZB14"/>
<dbReference type="InterPro" id="IPR023035">
    <property type="entry name" value="Ribosomal_uS9_bac/plastid"/>
</dbReference>
<dbReference type="FunFam" id="3.30.230.10:FF:000001">
    <property type="entry name" value="30S ribosomal protein S9"/>
    <property type="match status" value="1"/>
</dbReference>
<evidence type="ECO:0000256" key="3">
    <source>
        <dbReference type="ARBA" id="ARBA00022980"/>
    </source>
</evidence>
<dbReference type="GO" id="GO:0009507">
    <property type="term" value="C:chloroplast"/>
    <property type="evidence" value="ECO:0007669"/>
    <property type="project" value="UniProtKB-SubCell"/>
</dbReference>
<comment type="similarity">
    <text evidence="2">Belongs to the universal ribosomal protein uS9 family.</text>
</comment>
<dbReference type="GO" id="GO:0003735">
    <property type="term" value="F:structural constituent of ribosome"/>
    <property type="evidence" value="ECO:0007669"/>
    <property type="project" value="InterPro"/>
</dbReference>
<dbReference type="InterPro" id="IPR000754">
    <property type="entry name" value="Ribosomal_uS9"/>
</dbReference>
<keyword evidence="3 5" id="KW-0689">Ribosomal protein</keyword>
<dbReference type="GO" id="GO:0006412">
    <property type="term" value="P:translation"/>
    <property type="evidence" value="ECO:0007669"/>
    <property type="project" value="InterPro"/>
</dbReference>
<evidence type="ECO:0000313" key="5">
    <source>
        <dbReference type="EMBL" id="BBC77563.1"/>
    </source>
</evidence>
<evidence type="ECO:0000256" key="4">
    <source>
        <dbReference type="ARBA" id="ARBA00023274"/>
    </source>
</evidence>
<dbReference type="SUPFAM" id="SSF54211">
    <property type="entry name" value="Ribosomal protein S5 domain 2-like"/>
    <property type="match status" value="1"/>
</dbReference>
<keyword evidence="5" id="KW-0934">Plastid</keyword>